<accession>E9IZG0</accession>
<dbReference type="AlphaFoldDB" id="E9IZG0"/>
<evidence type="ECO:0000313" key="2">
    <source>
        <dbReference type="EMBL" id="EFZ14042.1"/>
    </source>
</evidence>
<organism>
    <name type="scientific">Solenopsis invicta</name>
    <name type="common">Red imported fire ant</name>
    <name type="synonym">Solenopsis wagneri</name>
    <dbReference type="NCBI Taxonomy" id="13686"/>
    <lineage>
        <taxon>Eukaryota</taxon>
        <taxon>Metazoa</taxon>
        <taxon>Ecdysozoa</taxon>
        <taxon>Arthropoda</taxon>
        <taxon>Hexapoda</taxon>
        <taxon>Insecta</taxon>
        <taxon>Pterygota</taxon>
        <taxon>Neoptera</taxon>
        <taxon>Endopterygota</taxon>
        <taxon>Hymenoptera</taxon>
        <taxon>Apocrita</taxon>
        <taxon>Aculeata</taxon>
        <taxon>Formicoidea</taxon>
        <taxon>Formicidae</taxon>
        <taxon>Myrmicinae</taxon>
        <taxon>Solenopsis</taxon>
    </lineage>
</organism>
<name>E9IZG0_SOLIN</name>
<feature type="compositionally biased region" description="Basic and acidic residues" evidence="1">
    <location>
        <begin position="11"/>
        <end position="50"/>
    </location>
</feature>
<feature type="region of interest" description="Disordered" evidence="1">
    <location>
        <begin position="1"/>
        <end position="50"/>
    </location>
</feature>
<gene>
    <name evidence="2" type="ORF">SINV_08210</name>
</gene>
<proteinExistence type="predicted"/>
<evidence type="ECO:0000256" key="1">
    <source>
        <dbReference type="SAM" id="MobiDB-lite"/>
    </source>
</evidence>
<feature type="compositionally biased region" description="Basic residues" evidence="1">
    <location>
        <begin position="164"/>
        <end position="182"/>
    </location>
</feature>
<dbReference type="EMBL" id="GL767152">
    <property type="protein sequence ID" value="EFZ14042.1"/>
    <property type="molecule type" value="Genomic_DNA"/>
</dbReference>
<sequence>MLIRQIAGMQERMKAGKEKFREEMKRLKEGTGEGKRKQERKEKEMEERMKKKLGHIERKINKISKEEEVRKISKILEKRISECAEDLKKKIEQFFKEKINAEVESVQVIRNKNLILVRMKSGEEKERVMRNKSRLGKEEIYIKDDRTKIEREAQRKVVEIAKRERAKGKKKQSNRGRRKGKGGTREKLQRGTRYRETKNFLLKCVEIDEEG</sequence>
<feature type="non-terminal residue" evidence="2">
    <location>
        <position position="211"/>
    </location>
</feature>
<reference evidence="2" key="1">
    <citation type="journal article" date="2011" name="Proc. Natl. Acad. Sci. U.S.A.">
        <title>The genome of the fire ant Solenopsis invicta.</title>
        <authorList>
            <person name="Wurm Y."/>
            <person name="Wang J."/>
            <person name="Riba-Grognuz O."/>
            <person name="Corona M."/>
            <person name="Nygaard S."/>
            <person name="Hunt B.G."/>
            <person name="Ingram K.K."/>
            <person name="Falquet L."/>
            <person name="Nipitwattanaphon M."/>
            <person name="Gotzek D."/>
            <person name="Dijkstra M.B."/>
            <person name="Oettler J."/>
            <person name="Comtesse F."/>
            <person name="Shih C.J."/>
            <person name="Wu W.J."/>
            <person name="Yang C.C."/>
            <person name="Thomas J."/>
            <person name="Beaudoing E."/>
            <person name="Pradervand S."/>
            <person name="Flegel V."/>
            <person name="Cook E.D."/>
            <person name="Fabbretti R."/>
            <person name="Stockinger H."/>
            <person name="Long L."/>
            <person name="Farmerie W.G."/>
            <person name="Oakey J."/>
            <person name="Boomsma J.J."/>
            <person name="Pamilo P."/>
            <person name="Yi S.V."/>
            <person name="Heinze J."/>
            <person name="Goodisman M.A."/>
            <person name="Farinelli L."/>
            <person name="Harshman K."/>
            <person name="Hulo N."/>
            <person name="Cerutti L."/>
            <person name="Xenarios I."/>
            <person name="Shoemaker D."/>
            <person name="Keller L."/>
        </authorList>
    </citation>
    <scope>NUCLEOTIDE SEQUENCE [LARGE SCALE GENOMIC DNA]</scope>
</reference>
<dbReference type="HOGENOM" id="CLU_1306251_0_0_1"/>
<protein>
    <submittedName>
        <fullName evidence="2">Uncharacterized protein</fullName>
    </submittedName>
</protein>
<feature type="region of interest" description="Disordered" evidence="1">
    <location>
        <begin position="160"/>
        <end position="192"/>
    </location>
</feature>
<feature type="compositionally biased region" description="Basic and acidic residues" evidence="1">
    <location>
        <begin position="183"/>
        <end position="192"/>
    </location>
</feature>